<feature type="chain" id="PRO_5025614683" description="FAD dependent oxidoreductase domain-containing protein" evidence="1">
    <location>
        <begin position="19"/>
        <end position="481"/>
    </location>
</feature>
<keyword evidence="4" id="KW-1185">Reference proteome</keyword>
<dbReference type="Proteomes" id="UP000799770">
    <property type="component" value="Unassembled WGS sequence"/>
</dbReference>
<evidence type="ECO:0000313" key="4">
    <source>
        <dbReference type="Proteomes" id="UP000799770"/>
    </source>
</evidence>
<dbReference type="GO" id="GO:0005770">
    <property type="term" value="C:late endosome"/>
    <property type="evidence" value="ECO:0007669"/>
    <property type="project" value="TreeGrafter"/>
</dbReference>
<keyword evidence="1" id="KW-0732">Signal</keyword>
<dbReference type="OrthoDB" id="5425653at2759"/>
<protein>
    <recommendedName>
        <fullName evidence="2">FAD dependent oxidoreductase domain-containing protein</fullName>
    </recommendedName>
</protein>
<dbReference type="Pfam" id="PF01266">
    <property type="entry name" value="DAO"/>
    <property type="match status" value="1"/>
</dbReference>
<dbReference type="PANTHER" id="PTHR13847">
    <property type="entry name" value="SARCOSINE DEHYDROGENASE-RELATED"/>
    <property type="match status" value="1"/>
</dbReference>
<dbReference type="SUPFAM" id="SSF51905">
    <property type="entry name" value="FAD/NAD(P)-binding domain"/>
    <property type="match status" value="1"/>
</dbReference>
<evidence type="ECO:0000259" key="2">
    <source>
        <dbReference type="Pfam" id="PF01266"/>
    </source>
</evidence>
<sequence length="481" mass="51866">MNFLASLIALLSSSVTYAPPPIKAMGSLWPKPQEQIGFEHNNVQDGVVIIGGGIIGLSTAYSLALALNETVRTSKAQHRRRIPKITIVESSDRLCPAASSQATGGLGDFGFGENKTGVAGVSSLSYKMHVEMAAKYNGEEVYGFGEQLVYRLQPKNFTGTPSPADDWGSDNPPIPVPLSDLPSWVRTSDDWEARRLSSGPKVAHLDPKQFCPFLAERVKDLGVHFEMSANVTSVDFDTTRQSFASVEIRRASGSTHVLPCKAIVLAAGPWSDRIFSQLFPDAKVKLPMNSTGAAGNHIRIKIPGWKSNSKETSVQVYYTNVTPDGSRFDVTSFTNGDLYIGGWGAIPEEIPRLATFVHAQPSEVKAMLPWVKRYVAVDSDKELEYFDVGRCYRPTIIGPKRPIITKLDWELLSKDSTSCPSPSSSNEGDSLIAGGLIINTGHSSDGITLGLGSGKIASELVLGQTPSIDISSLGLPESARL</sequence>
<dbReference type="InterPro" id="IPR036188">
    <property type="entry name" value="FAD/NAD-bd_sf"/>
</dbReference>
<organism evidence="3 4">
    <name type="scientific">Lophiotrema nucula</name>
    <dbReference type="NCBI Taxonomy" id="690887"/>
    <lineage>
        <taxon>Eukaryota</taxon>
        <taxon>Fungi</taxon>
        <taxon>Dikarya</taxon>
        <taxon>Ascomycota</taxon>
        <taxon>Pezizomycotina</taxon>
        <taxon>Dothideomycetes</taxon>
        <taxon>Pleosporomycetidae</taxon>
        <taxon>Pleosporales</taxon>
        <taxon>Lophiotremataceae</taxon>
        <taxon>Lophiotrema</taxon>
    </lineage>
</organism>
<dbReference type="GO" id="GO:0042147">
    <property type="term" value="P:retrograde transport, endosome to Golgi"/>
    <property type="evidence" value="ECO:0007669"/>
    <property type="project" value="TreeGrafter"/>
</dbReference>
<dbReference type="EMBL" id="ML977322">
    <property type="protein sequence ID" value="KAF2115820.1"/>
    <property type="molecule type" value="Genomic_DNA"/>
</dbReference>
<accession>A0A6A5Z8Q4</accession>
<proteinExistence type="predicted"/>
<evidence type="ECO:0000256" key="1">
    <source>
        <dbReference type="SAM" id="SignalP"/>
    </source>
</evidence>
<feature type="signal peptide" evidence="1">
    <location>
        <begin position="1"/>
        <end position="18"/>
    </location>
</feature>
<name>A0A6A5Z8Q4_9PLEO</name>
<dbReference type="PANTHER" id="PTHR13847:SF185">
    <property type="entry name" value="FAD DEPENDENT OXIDOREDUCTASE SUPERFAMILY (AFU_ORTHOLOGUE AFUA_3G02360)"/>
    <property type="match status" value="1"/>
</dbReference>
<dbReference type="InterPro" id="IPR006076">
    <property type="entry name" value="FAD-dep_OxRdtase"/>
</dbReference>
<feature type="domain" description="FAD dependent oxidoreductase" evidence="2">
    <location>
        <begin position="47"/>
        <end position="460"/>
    </location>
</feature>
<reference evidence="3" key="1">
    <citation type="journal article" date="2020" name="Stud. Mycol.">
        <title>101 Dothideomycetes genomes: a test case for predicting lifestyles and emergence of pathogens.</title>
        <authorList>
            <person name="Haridas S."/>
            <person name="Albert R."/>
            <person name="Binder M."/>
            <person name="Bloem J."/>
            <person name="Labutti K."/>
            <person name="Salamov A."/>
            <person name="Andreopoulos B."/>
            <person name="Baker S."/>
            <person name="Barry K."/>
            <person name="Bills G."/>
            <person name="Bluhm B."/>
            <person name="Cannon C."/>
            <person name="Castanera R."/>
            <person name="Culley D."/>
            <person name="Daum C."/>
            <person name="Ezra D."/>
            <person name="Gonzalez J."/>
            <person name="Henrissat B."/>
            <person name="Kuo A."/>
            <person name="Liang C."/>
            <person name="Lipzen A."/>
            <person name="Lutzoni F."/>
            <person name="Magnuson J."/>
            <person name="Mondo S."/>
            <person name="Nolan M."/>
            <person name="Ohm R."/>
            <person name="Pangilinan J."/>
            <person name="Park H.-J."/>
            <person name="Ramirez L."/>
            <person name="Alfaro M."/>
            <person name="Sun H."/>
            <person name="Tritt A."/>
            <person name="Yoshinaga Y."/>
            <person name="Zwiers L.-H."/>
            <person name="Turgeon B."/>
            <person name="Goodwin S."/>
            <person name="Spatafora J."/>
            <person name="Crous P."/>
            <person name="Grigoriev I."/>
        </authorList>
    </citation>
    <scope>NUCLEOTIDE SEQUENCE</scope>
    <source>
        <strain evidence="3">CBS 627.86</strain>
    </source>
</reference>
<evidence type="ECO:0000313" key="3">
    <source>
        <dbReference type="EMBL" id="KAF2115820.1"/>
    </source>
</evidence>
<gene>
    <name evidence="3" type="ORF">BDV96DRAFT_599379</name>
</gene>
<dbReference type="AlphaFoldDB" id="A0A6A5Z8Q4"/>
<dbReference type="Gene3D" id="3.50.50.60">
    <property type="entry name" value="FAD/NAD(P)-binding domain"/>
    <property type="match status" value="3"/>
</dbReference>
<dbReference type="GO" id="GO:0005829">
    <property type="term" value="C:cytosol"/>
    <property type="evidence" value="ECO:0007669"/>
    <property type="project" value="GOC"/>
</dbReference>